<feature type="compositionally biased region" description="Low complexity" evidence="1">
    <location>
        <begin position="875"/>
        <end position="904"/>
    </location>
</feature>
<name>A0AAD7MIU5_9AGAR</name>
<protein>
    <submittedName>
        <fullName evidence="2">Uncharacterized protein</fullName>
    </submittedName>
</protein>
<proteinExistence type="predicted"/>
<evidence type="ECO:0000256" key="1">
    <source>
        <dbReference type="SAM" id="MobiDB-lite"/>
    </source>
</evidence>
<evidence type="ECO:0000313" key="2">
    <source>
        <dbReference type="EMBL" id="KAJ7719566.1"/>
    </source>
</evidence>
<feature type="compositionally biased region" description="Basic and acidic residues" evidence="1">
    <location>
        <begin position="552"/>
        <end position="562"/>
    </location>
</feature>
<comment type="caution">
    <text evidence="2">The sequence shown here is derived from an EMBL/GenBank/DDBJ whole genome shotgun (WGS) entry which is preliminary data.</text>
</comment>
<feature type="compositionally biased region" description="Polar residues" evidence="1">
    <location>
        <begin position="1"/>
        <end position="12"/>
    </location>
</feature>
<feature type="region of interest" description="Disordered" evidence="1">
    <location>
        <begin position="839"/>
        <end position="904"/>
    </location>
</feature>
<dbReference type="Proteomes" id="UP001215598">
    <property type="component" value="Unassembled WGS sequence"/>
</dbReference>
<keyword evidence="3" id="KW-1185">Reference proteome</keyword>
<accession>A0AAD7MIU5</accession>
<feature type="region of interest" description="Disordered" evidence="1">
    <location>
        <begin position="1"/>
        <end position="34"/>
    </location>
</feature>
<dbReference type="AlphaFoldDB" id="A0AAD7MIU5"/>
<sequence>MPPSTFSSQSKRSTAREPRPTSTSGGRVPFPISTPHATRQREWSFFLRSPPFWYQPAAIQDPRNLLEPHPFRHQQGPRVSVDVDRSVSRQTATSASSAGVLGPEPAFVPDELFLAWLRRTSLPYLASFRLQHPGPPSLNDLCPWIAPFREHVVPYIPVFQVPAAFPAAFSVADCAHHLLVLLMCLSLWEMDVFGEPGSVVVIFWNKAAAGWEFKRDGHERRRWREELSDVLDSIHVATRNTEDPSDVIRELFRLFHLLLFISRHGGNVSVSKLYLRALRHFVRKLYDDSDEAAREEWIRAHFVDERDLFDREFLYPDAPPCALASLRTHTEDWDPRLTGVAERRHNGHPILEYRFEGWHQLFFWLAAIAETGFVHPFDPNVFDPESNEWPFESSASIAEGAALGVFLQEYASSLPPGSYSPEDRFLFHGFPPPRRSASPPPPVLSPPPSSHSSDVEMVDASPPRVAPGRGKARSSGSPSSSHSSDVEVVDAPVPRVASGKRKARLPSSSSSSPSLSDSDSPNPRVRPPPVKNRVYVHIPPAPHAPFVSRRRTPTEPRADRKPTGSGGFHTQAPPTGPRANSHPNPKRKSEGAPLSRMPGDRRVRFSHEGHQREGEVVRVLVPGCAYCARTGRLCTTNRDRSETLPRKTPVNCNACIKAHVTCGTWGNFALAWGTEDRASLQNYSFAYWEHVGSGYFAPLVPDAQLADLPALASRINFRQLLYDHLPPVNTERARKRRKTAQGGSSFAPVSTAEAPHSGTSTTRRRTRSSSRAHPSSVPRRNPPNVPPVVVISSDSEGETPVPRRKGKQRAQHPIQEEGVDELLSESAQDLPAGVRAGDYMADDEDLDPTQLRDVPRPSDPSEAGPSSRPANSSQAGPSSRPNAAPSSSTVPTGSLSGSATASGSARTGLLSLPDPVFLGFPASQLLASNAFDVDNLAADAQVMVSFFEEHPEANETEYFIYMSALLGIVHKEVKRRKESKK</sequence>
<dbReference type="EMBL" id="JARKIB010000250">
    <property type="protein sequence ID" value="KAJ7719566.1"/>
    <property type="molecule type" value="Genomic_DNA"/>
</dbReference>
<evidence type="ECO:0000313" key="3">
    <source>
        <dbReference type="Proteomes" id="UP001215598"/>
    </source>
</evidence>
<feature type="region of interest" description="Disordered" evidence="1">
    <location>
        <begin position="424"/>
        <end position="600"/>
    </location>
</feature>
<feature type="compositionally biased region" description="Pro residues" evidence="1">
    <location>
        <begin position="430"/>
        <end position="449"/>
    </location>
</feature>
<feature type="region of interest" description="Disordered" evidence="1">
    <location>
        <begin position="728"/>
        <end position="821"/>
    </location>
</feature>
<feature type="compositionally biased region" description="Low complexity" evidence="1">
    <location>
        <begin position="505"/>
        <end position="523"/>
    </location>
</feature>
<reference evidence="2" key="1">
    <citation type="submission" date="2023-03" db="EMBL/GenBank/DDBJ databases">
        <title>Massive genome expansion in bonnet fungi (Mycena s.s.) driven by repeated elements and novel gene families across ecological guilds.</title>
        <authorList>
            <consortium name="Lawrence Berkeley National Laboratory"/>
            <person name="Harder C.B."/>
            <person name="Miyauchi S."/>
            <person name="Viragh M."/>
            <person name="Kuo A."/>
            <person name="Thoen E."/>
            <person name="Andreopoulos B."/>
            <person name="Lu D."/>
            <person name="Skrede I."/>
            <person name="Drula E."/>
            <person name="Henrissat B."/>
            <person name="Morin E."/>
            <person name="Kohler A."/>
            <person name="Barry K."/>
            <person name="LaButti K."/>
            <person name="Morin E."/>
            <person name="Salamov A."/>
            <person name="Lipzen A."/>
            <person name="Mereny Z."/>
            <person name="Hegedus B."/>
            <person name="Baldrian P."/>
            <person name="Stursova M."/>
            <person name="Weitz H."/>
            <person name="Taylor A."/>
            <person name="Grigoriev I.V."/>
            <person name="Nagy L.G."/>
            <person name="Martin F."/>
            <person name="Kauserud H."/>
        </authorList>
    </citation>
    <scope>NUCLEOTIDE SEQUENCE</scope>
    <source>
        <strain evidence="2">CBHHK182m</strain>
    </source>
</reference>
<feature type="compositionally biased region" description="Low complexity" evidence="1">
    <location>
        <begin position="474"/>
        <end position="483"/>
    </location>
</feature>
<gene>
    <name evidence="2" type="ORF">B0H16DRAFT_1795100</name>
</gene>
<organism evidence="2 3">
    <name type="scientific">Mycena metata</name>
    <dbReference type="NCBI Taxonomy" id="1033252"/>
    <lineage>
        <taxon>Eukaryota</taxon>
        <taxon>Fungi</taxon>
        <taxon>Dikarya</taxon>
        <taxon>Basidiomycota</taxon>
        <taxon>Agaricomycotina</taxon>
        <taxon>Agaricomycetes</taxon>
        <taxon>Agaricomycetidae</taxon>
        <taxon>Agaricales</taxon>
        <taxon>Marasmiineae</taxon>
        <taxon>Mycenaceae</taxon>
        <taxon>Mycena</taxon>
    </lineage>
</organism>